<keyword evidence="3" id="KW-1133">Transmembrane helix</keyword>
<reference evidence="5" key="1">
    <citation type="journal article" date="2022" name="Int. J. Mol. Sci.">
        <title>Draft Genome of Tanacetum Coccineum: Genomic Comparison of Closely Related Tanacetum-Family Plants.</title>
        <authorList>
            <person name="Yamashiro T."/>
            <person name="Shiraishi A."/>
            <person name="Nakayama K."/>
            <person name="Satake H."/>
        </authorList>
    </citation>
    <scope>NUCLEOTIDE SEQUENCE</scope>
</reference>
<feature type="coiled-coil region" evidence="1">
    <location>
        <begin position="125"/>
        <end position="175"/>
    </location>
</feature>
<dbReference type="InterPro" id="IPR001584">
    <property type="entry name" value="Integrase_cat-core"/>
</dbReference>
<evidence type="ECO:0000256" key="2">
    <source>
        <dbReference type="SAM" id="MobiDB-lite"/>
    </source>
</evidence>
<name>A0ABQ5B0L2_9ASTR</name>
<feature type="region of interest" description="Disordered" evidence="2">
    <location>
        <begin position="450"/>
        <end position="469"/>
    </location>
</feature>
<evidence type="ECO:0000256" key="1">
    <source>
        <dbReference type="SAM" id="Coils"/>
    </source>
</evidence>
<dbReference type="InterPro" id="IPR012337">
    <property type="entry name" value="RNaseH-like_sf"/>
</dbReference>
<keyword evidence="3" id="KW-0472">Membrane</keyword>
<feature type="transmembrane region" description="Helical" evidence="3">
    <location>
        <begin position="63"/>
        <end position="82"/>
    </location>
</feature>
<gene>
    <name evidence="5" type="ORF">Tco_0842737</name>
</gene>
<dbReference type="SUPFAM" id="SSF53098">
    <property type="entry name" value="Ribonuclease H-like"/>
    <property type="match status" value="1"/>
</dbReference>
<feature type="domain" description="Integrase catalytic" evidence="4">
    <location>
        <begin position="271"/>
        <end position="394"/>
    </location>
</feature>
<keyword evidence="1" id="KW-0175">Coiled coil</keyword>
<dbReference type="PANTHER" id="PTHR42648:SF21">
    <property type="entry name" value="CYSTEINE-RICH RLK (RECEPTOR-LIKE PROTEIN KINASE) 8"/>
    <property type="match status" value="1"/>
</dbReference>
<dbReference type="InterPro" id="IPR039537">
    <property type="entry name" value="Retrotran_Ty1/copia-like"/>
</dbReference>
<comment type="caution">
    <text evidence="5">The sequence shown here is derived from an EMBL/GenBank/DDBJ whole genome shotgun (WGS) entry which is preliminary data.</text>
</comment>
<dbReference type="Proteomes" id="UP001151760">
    <property type="component" value="Unassembled WGS sequence"/>
</dbReference>
<sequence length="542" mass="62637">MYDGKRLHNTKLIIDSPDYEKTLKDAEESRLKMKNKMIQLNYEKLNALYETFVPQKNFLLSKLIFQLLLLLMYLLNEAILALRTNIDVTLLKDERKIYIDDGQNTLRQFYKTDVIRTSLSLTKHSKELKQELTEEKNEILMLEKEKISSDSKDIQANLLKRIKILENDFKQSQAQSIDFELKLQHQKEKMACDNSWNSKLTKLRVESSNSVKRPKSKDTKSKNRVLKNTNVKSPSTNDWKVQVVKDVFMLSHEKCVARYALFVDSKVKRAIFTSPVAAKSRNLGATLVVEKSRPIRVASINGKRYILVIVDDYSRYTWVFFLHTKDEALDMIINFITQIQRSLKAQVLKVWSDNGIEFKNEKLRTFYAKLGITHSTSIVRTPKQNGVVERRNQSSLVHTRYNKTPYELIKGRTPYELIKGRKPNVQYFHVFGSLCYPTNDRGDLRKMKSKVDIDSSEDSQSVPSKEDLDNLFGPLYEEYYVTRTLEVSNDSAANTLDNEDTPSSSSIVVEENEAHQIVTSLEEPIDNEATTLVSTENANKQA</sequence>
<feature type="region of interest" description="Disordered" evidence="2">
    <location>
        <begin position="204"/>
        <end position="231"/>
    </location>
</feature>
<dbReference type="PROSITE" id="PS50994">
    <property type="entry name" value="INTEGRASE"/>
    <property type="match status" value="1"/>
</dbReference>
<keyword evidence="6" id="KW-1185">Reference proteome</keyword>
<keyword evidence="3" id="KW-0812">Transmembrane</keyword>
<reference evidence="5" key="2">
    <citation type="submission" date="2022-01" db="EMBL/GenBank/DDBJ databases">
        <authorList>
            <person name="Yamashiro T."/>
            <person name="Shiraishi A."/>
            <person name="Satake H."/>
            <person name="Nakayama K."/>
        </authorList>
    </citation>
    <scope>NUCLEOTIDE SEQUENCE</scope>
</reference>
<accession>A0ABQ5B0L2</accession>
<dbReference type="InterPro" id="IPR036397">
    <property type="entry name" value="RNaseH_sf"/>
</dbReference>
<protein>
    <submittedName>
        <fullName evidence="5">Retrovirus-related pol polyprotein from transposon TNT 1-94</fullName>
    </submittedName>
</protein>
<evidence type="ECO:0000259" key="4">
    <source>
        <dbReference type="PROSITE" id="PS50994"/>
    </source>
</evidence>
<organism evidence="5 6">
    <name type="scientific">Tanacetum coccineum</name>
    <dbReference type="NCBI Taxonomy" id="301880"/>
    <lineage>
        <taxon>Eukaryota</taxon>
        <taxon>Viridiplantae</taxon>
        <taxon>Streptophyta</taxon>
        <taxon>Embryophyta</taxon>
        <taxon>Tracheophyta</taxon>
        <taxon>Spermatophyta</taxon>
        <taxon>Magnoliopsida</taxon>
        <taxon>eudicotyledons</taxon>
        <taxon>Gunneridae</taxon>
        <taxon>Pentapetalae</taxon>
        <taxon>asterids</taxon>
        <taxon>campanulids</taxon>
        <taxon>Asterales</taxon>
        <taxon>Asteraceae</taxon>
        <taxon>Asteroideae</taxon>
        <taxon>Anthemideae</taxon>
        <taxon>Anthemidinae</taxon>
        <taxon>Tanacetum</taxon>
    </lineage>
</organism>
<dbReference type="Pfam" id="PF00665">
    <property type="entry name" value="rve"/>
    <property type="match status" value="1"/>
</dbReference>
<dbReference type="Gene3D" id="3.30.420.10">
    <property type="entry name" value="Ribonuclease H-like superfamily/Ribonuclease H"/>
    <property type="match status" value="1"/>
</dbReference>
<dbReference type="EMBL" id="BQNB010012816">
    <property type="protein sequence ID" value="GJT08275.1"/>
    <property type="molecule type" value="Genomic_DNA"/>
</dbReference>
<evidence type="ECO:0000256" key="3">
    <source>
        <dbReference type="SAM" id="Phobius"/>
    </source>
</evidence>
<proteinExistence type="predicted"/>
<dbReference type="PANTHER" id="PTHR42648">
    <property type="entry name" value="TRANSPOSASE, PUTATIVE-RELATED"/>
    <property type="match status" value="1"/>
</dbReference>
<evidence type="ECO:0000313" key="6">
    <source>
        <dbReference type="Proteomes" id="UP001151760"/>
    </source>
</evidence>
<evidence type="ECO:0000313" key="5">
    <source>
        <dbReference type="EMBL" id="GJT08275.1"/>
    </source>
</evidence>